<evidence type="ECO:0000256" key="1">
    <source>
        <dbReference type="SAM" id="MobiDB-lite"/>
    </source>
</evidence>
<organism evidence="2 3">
    <name type="scientific">Cryomyces minteri</name>
    <dbReference type="NCBI Taxonomy" id="331657"/>
    <lineage>
        <taxon>Eukaryota</taxon>
        <taxon>Fungi</taxon>
        <taxon>Dikarya</taxon>
        <taxon>Ascomycota</taxon>
        <taxon>Pezizomycotina</taxon>
        <taxon>Dothideomycetes</taxon>
        <taxon>Dothideomycetes incertae sedis</taxon>
        <taxon>Cryomyces</taxon>
    </lineage>
</organism>
<gene>
    <name evidence="2" type="ORF">B0A49_10772</name>
</gene>
<proteinExistence type="predicted"/>
<accession>A0A4U0WIZ5</accession>
<evidence type="ECO:0000313" key="3">
    <source>
        <dbReference type="Proteomes" id="UP000308768"/>
    </source>
</evidence>
<feature type="non-terminal residue" evidence="2">
    <location>
        <position position="52"/>
    </location>
</feature>
<dbReference type="EMBL" id="NAJN01001467">
    <property type="protein sequence ID" value="TKA63002.1"/>
    <property type="molecule type" value="Genomic_DNA"/>
</dbReference>
<feature type="compositionally biased region" description="Low complexity" evidence="1">
    <location>
        <begin position="15"/>
        <end position="27"/>
    </location>
</feature>
<protein>
    <submittedName>
        <fullName evidence="2">Uncharacterized protein</fullName>
    </submittedName>
</protein>
<feature type="compositionally biased region" description="Basic residues" evidence="1">
    <location>
        <begin position="1"/>
        <end position="10"/>
    </location>
</feature>
<evidence type="ECO:0000313" key="2">
    <source>
        <dbReference type="EMBL" id="TKA63002.1"/>
    </source>
</evidence>
<dbReference type="AlphaFoldDB" id="A0A4U0WIZ5"/>
<sequence length="52" mass="5705">MSAKQSHKRQQNNTSRGQRSPSQSSPGLHGESHGKNMAHPVSPRSKAPELWS</sequence>
<comment type="caution">
    <text evidence="2">The sequence shown here is derived from an EMBL/GenBank/DDBJ whole genome shotgun (WGS) entry which is preliminary data.</text>
</comment>
<dbReference type="Proteomes" id="UP000308768">
    <property type="component" value="Unassembled WGS sequence"/>
</dbReference>
<feature type="region of interest" description="Disordered" evidence="1">
    <location>
        <begin position="1"/>
        <end position="52"/>
    </location>
</feature>
<name>A0A4U0WIZ5_9PEZI</name>
<reference evidence="2 3" key="1">
    <citation type="submission" date="2017-03" db="EMBL/GenBank/DDBJ databases">
        <title>Genomes of endolithic fungi from Antarctica.</title>
        <authorList>
            <person name="Coleine C."/>
            <person name="Masonjones S."/>
            <person name="Stajich J.E."/>
        </authorList>
    </citation>
    <scope>NUCLEOTIDE SEQUENCE [LARGE SCALE GENOMIC DNA]</scope>
    <source>
        <strain evidence="2 3">CCFEE 5187</strain>
    </source>
</reference>
<keyword evidence="3" id="KW-1185">Reference proteome</keyword>